<reference evidence="1 2" key="1">
    <citation type="submission" date="2017-02" db="EMBL/GenBank/DDBJ databases">
        <title>Comparative genomic analysis of Brazilian Leptospira kirschneri strains of different serogroups.</title>
        <authorList>
            <person name="Moreno L.Z."/>
            <person name="Miraglia F."/>
            <person name="Kremer F.S."/>
            <person name="Eslabao M.R."/>
            <person name="Lilenbaum W."/>
            <person name="Dellagostin O.A."/>
            <person name="Moreno A.M."/>
        </authorList>
    </citation>
    <scope>NUCLEOTIDE SEQUENCE [LARGE SCALE GENOMIC DNA]</scope>
    <source>
        <strain evidence="1 2">M110/06</strain>
    </source>
</reference>
<evidence type="ECO:0008006" key="3">
    <source>
        <dbReference type="Google" id="ProtNLM"/>
    </source>
</evidence>
<organism evidence="1 2">
    <name type="scientific">Leptospira kirschneri serovar Pomona</name>
    <dbReference type="NCBI Taxonomy" id="561005"/>
    <lineage>
        <taxon>Bacteria</taxon>
        <taxon>Pseudomonadati</taxon>
        <taxon>Spirochaetota</taxon>
        <taxon>Spirochaetia</taxon>
        <taxon>Leptospirales</taxon>
        <taxon>Leptospiraceae</taxon>
        <taxon>Leptospira</taxon>
    </lineage>
</organism>
<evidence type="ECO:0000313" key="2">
    <source>
        <dbReference type="Proteomes" id="UP000191008"/>
    </source>
</evidence>
<dbReference type="Proteomes" id="UP000191008">
    <property type="component" value="Unassembled WGS sequence"/>
</dbReference>
<name>A0A1T1E2T5_9LEPT</name>
<gene>
    <name evidence="1" type="ORF">B1J93_01310</name>
</gene>
<accession>A0A1T1E2T5</accession>
<evidence type="ECO:0000313" key="1">
    <source>
        <dbReference type="EMBL" id="OOV47370.1"/>
    </source>
</evidence>
<dbReference type="AlphaFoldDB" id="A0A1T1E2T5"/>
<dbReference type="RefSeq" id="WP_082292598.1">
    <property type="nucleotide sequence ID" value="NZ_MVIT01000029.1"/>
</dbReference>
<dbReference type="EMBL" id="MVIT01000029">
    <property type="protein sequence ID" value="OOV47370.1"/>
    <property type="molecule type" value="Genomic_DNA"/>
</dbReference>
<proteinExistence type="predicted"/>
<comment type="caution">
    <text evidence="1">The sequence shown here is derived from an EMBL/GenBank/DDBJ whole genome shotgun (WGS) entry which is preliminary data.</text>
</comment>
<sequence length="291" mass="33539">MKNEWKYYKLTKNTKTAMKFLPTVLKESFLEYNLSVYNSYKNQWIDSSDPNFDIEFGIETDEVIIFLKGTEFSKVSFKLQKGDTTVAYIKIAMTWGLLDLDVLHIKSETFDSLTEKIVSRLTLEEATEEELKIAFSSLPSINEKVLEIDSKLNNLFPLKKEVKRVFLSLRFDDHSKAIAFELEKFFNLLEIEMITGLGVEPRSISEKVVDRFNLQIDLFVILVTKTGTSNWINQEIGLAKEKKISSLIIKSGENTDFQSGLLNDNEYIVYNNISEAFIGILEAIKYLKNTK</sequence>
<protein>
    <recommendedName>
        <fullName evidence="3">TIR domain-containing protein</fullName>
    </recommendedName>
</protein>